<dbReference type="Proteomes" id="UP000595894">
    <property type="component" value="Chromosome"/>
</dbReference>
<dbReference type="EC" id="4.2.1.136" evidence="6"/>
<dbReference type="EMBL" id="CP061035">
    <property type="protein sequence ID" value="QQV76636.1"/>
    <property type="molecule type" value="Genomic_DNA"/>
</dbReference>
<dbReference type="KEGG" id="sari:H5J25_14510"/>
<feature type="binding site" evidence="6">
    <location>
        <begin position="206"/>
        <end position="210"/>
    </location>
    <ligand>
        <name>AMP</name>
        <dbReference type="ChEBI" id="CHEBI:456215"/>
    </ligand>
</feature>
<proteinExistence type="inferred from homology"/>
<comment type="function">
    <text evidence="6">Catalyzes the dehydration of the S-form of NAD(P)HX at the expense of ADP, which is converted to AMP. Together with NAD(P)HX epimerase, which catalyzes the epimerization of the S- and R-forms, the enzyme allows the repair of both epimers of NAD(P)HX, a damaged form of NAD(P)H that is a result of enzymatic or heat-dependent hydration.</text>
</comment>
<dbReference type="Pfam" id="PF01256">
    <property type="entry name" value="Carb_kinase"/>
    <property type="match status" value="1"/>
</dbReference>
<sequence>MSYGATPVDSAWIAANPLPVHGGGTTKNSRGRVLAIGGSGRVPGAIRLTGEAALRVGAGKLQMATIASAATMLGLFVPEAAAIALPEDDDREIGEGAGPIVEQAMARCDTVVLGPGIARPEVAARLLGQVISADPGEMILVVDAMPIGALRDLESQAAALSGRLILTPHYGEMAVLAGCEEDAVADNPERFACDAAARFGAIVVLKGSSTVIAGPDGAMLHYGGGGTGLATGGSGDVLAGAIAGLVARGASPRVAAGWGVWLHGQSGRRVATMSGPIGFLARELPVEFPRLLPQ</sequence>
<dbReference type="InterPro" id="IPR017953">
    <property type="entry name" value="Carbohydrate_kinase_pred_CS"/>
</dbReference>
<comment type="catalytic activity">
    <reaction evidence="6">
        <text>(6S)-NADHX + ADP = AMP + phosphate + NADH + H(+)</text>
        <dbReference type="Rhea" id="RHEA:32223"/>
        <dbReference type="ChEBI" id="CHEBI:15378"/>
        <dbReference type="ChEBI" id="CHEBI:43474"/>
        <dbReference type="ChEBI" id="CHEBI:57945"/>
        <dbReference type="ChEBI" id="CHEBI:64074"/>
        <dbReference type="ChEBI" id="CHEBI:456215"/>
        <dbReference type="ChEBI" id="CHEBI:456216"/>
        <dbReference type="EC" id="4.2.1.136"/>
    </reaction>
</comment>
<evidence type="ECO:0000256" key="4">
    <source>
        <dbReference type="ARBA" id="ARBA00023027"/>
    </source>
</evidence>
<comment type="catalytic activity">
    <reaction evidence="6">
        <text>(6S)-NADPHX + ADP = AMP + phosphate + NADPH + H(+)</text>
        <dbReference type="Rhea" id="RHEA:32235"/>
        <dbReference type="ChEBI" id="CHEBI:15378"/>
        <dbReference type="ChEBI" id="CHEBI:43474"/>
        <dbReference type="ChEBI" id="CHEBI:57783"/>
        <dbReference type="ChEBI" id="CHEBI:64076"/>
        <dbReference type="ChEBI" id="CHEBI:456215"/>
        <dbReference type="ChEBI" id="CHEBI:456216"/>
        <dbReference type="EC" id="4.2.1.136"/>
    </reaction>
</comment>
<dbReference type="GO" id="GO:0052856">
    <property type="term" value="F:NAD(P)HX epimerase activity"/>
    <property type="evidence" value="ECO:0007669"/>
    <property type="project" value="TreeGrafter"/>
</dbReference>
<evidence type="ECO:0000313" key="8">
    <source>
        <dbReference type="EMBL" id="QQV76636.1"/>
    </source>
</evidence>
<protein>
    <recommendedName>
        <fullName evidence="6">ADP-dependent (S)-NAD(P)H-hydrate dehydratase</fullName>
        <ecNumber evidence="6">4.2.1.136</ecNumber>
    </recommendedName>
    <alternativeName>
        <fullName evidence="6">ADP-dependent NAD(P)HX dehydratase</fullName>
    </alternativeName>
</protein>
<feature type="domain" description="YjeF C-terminal" evidence="7">
    <location>
        <begin position="10"/>
        <end position="294"/>
    </location>
</feature>
<dbReference type="PANTHER" id="PTHR12592">
    <property type="entry name" value="ATP-DEPENDENT (S)-NAD(P)H-HYDRATE DEHYDRATASE FAMILY MEMBER"/>
    <property type="match status" value="1"/>
</dbReference>
<dbReference type="GO" id="GO:0110051">
    <property type="term" value="P:metabolite repair"/>
    <property type="evidence" value="ECO:0007669"/>
    <property type="project" value="TreeGrafter"/>
</dbReference>
<feature type="binding site" evidence="6">
    <location>
        <position position="45"/>
    </location>
    <ligand>
        <name>(6S)-NADPHX</name>
        <dbReference type="ChEBI" id="CHEBI:64076"/>
    </ligand>
</feature>
<name>A0A974NTH7_9SPHN</name>
<dbReference type="NCBIfam" id="TIGR00196">
    <property type="entry name" value="yjeF_cterm"/>
    <property type="match status" value="1"/>
</dbReference>
<evidence type="ECO:0000256" key="6">
    <source>
        <dbReference type="HAMAP-Rule" id="MF_01965"/>
    </source>
</evidence>
<dbReference type="InterPro" id="IPR029056">
    <property type="entry name" value="Ribokinase-like"/>
</dbReference>
<dbReference type="Gene3D" id="3.40.1190.20">
    <property type="match status" value="1"/>
</dbReference>
<dbReference type="CDD" id="cd01171">
    <property type="entry name" value="YXKO-related"/>
    <property type="match status" value="1"/>
</dbReference>
<reference evidence="9" key="1">
    <citation type="submission" date="2020-09" db="EMBL/GenBank/DDBJ databases">
        <title>Sphingomonas sp., a new species isolated from pork steak.</title>
        <authorList>
            <person name="Heidler von Heilborn D."/>
        </authorList>
    </citation>
    <scope>NUCLEOTIDE SEQUENCE [LARGE SCALE GENOMIC DNA]</scope>
</reference>
<gene>
    <name evidence="6" type="primary">nnrD</name>
    <name evidence="8" type="ORF">H5J25_14510</name>
</gene>
<dbReference type="RefSeq" id="WP_202092163.1">
    <property type="nucleotide sequence ID" value="NZ_CP061035.1"/>
</dbReference>
<dbReference type="PROSITE" id="PS01050">
    <property type="entry name" value="YJEF_C_2"/>
    <property type="match status" value="1"/>
</dbReference>
<feature type="binding site" evidence="6">
    <location>
        <position position="116"/>
    </location>
    <ligand>
        <name>(6S)-NADPHX</name>
        <dbReference type="ChEBI" id="CHEBI:64076"/>
    </ligand>
</feature>
<keyword evidence="3 6" id="KW-0521">NADP</keyword>
<keyword evidence="2 6" id="KW-0067">ATP-binding</keyword>
<dbReference type="InterPro" id="IPR000631">
    <property type="entry name" value="CARKD"/>
</dbReference>
<dbReference type="PANTHER" id="PTHR12592:SF0">
    <property type="entry name" value="ATP-DEPENDENT (S)-NAD(P)H-HYDRATE DEHYDRATASE"/>
    <property type="match status" value="1"/>
</dbReference>
<evidence type="ECO:0000256" key="3">
    <source>
        <dbReference type="ARBA" id="ARBA00022857"/>
    </source>
</evidence>
<evidence type="ECO:0000313" key="9">
    <source>
        <dbReference type="Proteomes" id="UP000595894"/>
    </source>
</evidence>
<dbReference type="GO" id="GO:0052855">
    <property type="term" value="F:ADP-dependent NAD(P)H-hydrate dehydratase activity"/>
    <property type="evidence" value="ECO:0007669"/>
    <property type="project" value="UniProtKB-UniRule"/>
</dbReference>
<dbReference type="AlphaFoldDB" id="A0A974NTH7"/>
<keyword evidence="5 6" id="KW-0456">Lyase</keyword>
<comment type="cofactor">
    <cofactor evidence="6">
        <name>Mg(2+)</name>
        <dbReference type="ChEBI" id="CHEBI:18420"/>
    </cofactor>
</comment>
<keyword evidence="1 6" id="KW-0547">Nucleotide-binding</keyword>
<dbReference type="SUPFAM" id="SSF53613">
    <property type="entry name" value="Ribokinase-like"/>
    <property type="match status" value="1"/>
</dbReference>
<evidence type="ECO:0000256" key="2">
    <source>
        <dbReference type="ARBA" id="ARBA00022840"/>
    </source>
</evidence>
<evidence type="ECO:0000256" key="1">
    <source>
        <dbReference type="ARBA" id="ARBA00022741"/>
    </source>
</evidence>
<accession>A0A974NTH7</accession>
<keyword evidence="9" id="KW-1185">Reference proteome</keyword>
<dbReference type="GO" id="GO:0046496">
    <property type="term" value="P:nicotinamide nucleotide metabolic process"/>
    <property type="evidence" value="ECO:0007669"/>
    <property type="project" value="UniProtKB-UniRule"/>
</dbReference>
<comment type="subunit">
    <text evidence="6">Homotetramer.</text>
</comment>
<evidence type="ECO:0000256" key="5">
    <source>
        <dbReference type="ARBA" id="ARBA00023239"/>
    </source>
</evidence>
<feature type="binding site" evidence="6">
    <location>
        <position position="235"/>
    </location>
    <ligand>
        <name>AMP</name>
        <dbReference type="ChEBI" id="CHEBI:456215"/>
    </ligand>
</feature>
<feature type="binding site" evidence="6">
    <location>
        <position position="236"/>
    </location>
    <ligand>
        <name>(6S)-NADPHX</name>
        <dbReference type="ChEBI" id="CHEBI:64076"/>
    </ligand>
</feature>
<dbReference type="GO" id="GO:0005524">
    <property type="term" value="F:ATP binding"/>
    <property type="evidence" value="ECO:0007669"/>
    <property type="project" value="UniProtKB-KW"/>
</dbReference>
<feature type="binding site" evidence="6">
    <location>
        <position position="169"/>
    </location>
    <ligand>
        <name>(6S)-NADPHX</name>
        <dbReference type="ChEBI" id="CHEBI:64076"/>
    </ligand>
</feature>
<dbReference type="HAMAP" id="MF_01965">
    <property type="entry name" value="NADHX_dehydratase"/>
    <property type="match status" value="1"/>
</dbReference>
<comment type="similarity">
    <text evidence="6">Belongs to the NnrD/CARKD family.</text>
</comment>
<evidence type="ECO:0000259" key="7">
    <source>
        <dbReference type="PROSITE" id="PS51383"/>
    </source>
</evidence>
<keyword evidence="4 6" id="KW-0520">NAD</keyword>
<organism evidence="8 9">
    <name type="scientific">Sphingomonas aliaeris</name>
    <dbReference type="NCBI Taxonomy" id="2759526"/>
    <lineage>
        <taxon>Bacteria</taxon>
        <taxon>Pseudomonadati</taxon>
        <taxon>Pseudomonadota</taxon>
        <taxon>Alphaproteobacteria</taxon>
        <taxon>Sphingomonadales</taxon>
        <taxon>Sphingomonadaceae</taxon>
        <taxon>Sphingomonas</taxon>
    </lineage>
</organism>
<dbReference type="PROSITE" id="PS51383">
    <property type="entry name" value="YJEF_C_3"/>
    <property type="match status" value="1"/>
</dbReference>